<dbReference type="PANTHER" id="PTHR48007:SF40">
    <property type="entry name" value="SERINE-THREONINE_TYROSINE-PROTEIN KINASE CATALYTIC DOMAIN-CONTAINING PROTEIN"/>
    <property type="match status" value="1"/>
</dbReference>
<sequence length="614" mass="68962">MNLALKLVPLLSCITTWSSVLALIPIIGQYYPNEQAALWQLRDSVGSSNLYSNWTGPPCMNNQSRWGGIACSNGHVVHLVLDGIRLMGSLPPAFLNNLTLLTKLSMRNNSISGPLPNLGNLVGLEYVFLSRNLFTGSIPFDYVQLQSLKEIELQENYLQGEIPPFDQQSLIAFNVSYNSLEGPIPQTDVLRGFPESSYLHNSGLCGNPIKKQCPVPPAPSPSPSHSGKKSSFETRDLVFIISVSVLVPCLVIVVFLWYYKRRHRKETAKNSELGETAIELETKKMNASQRALDPERTAELEFFEKSIPAFDLDDLLRASAEVMGKGKLSTTYKASLESGLVVSVKRVKDMNGLSNKEFIQQMQLLGKLRHENLVQIISFYNSKQEKLIIYEFVPSANLFELLHAIKTFIGIWHAENRGSARIPLNWGIRLSIIKDIAMGMNFLHQSLPNHKVPHANLKSSNVLVLRQTQNYHSKITDYGYYPLLSSRRSLEKLAVSRSPEFCEGKKLTNKADVYCFGIMLLEIITGRIPGDEISWGDEEKAEDLSEWVKVVVNNDWSTDILDVEILGTKEAHDEMLKLTNLALECTAAAPEKRPKMTDVLRRIEEIEQRKSDNG</sequence>
<accession>A0A5D2X2V1</accession>
<dbReference type="InterPro" id="IPR001245">
    <property type="entry name" value="Ser-Thr/Tyr_kinase_cat_dom"/>
</dbReference>
<dbReference type="InterPro" id="IPR032675">
    <property type="entry name" value="LRR_dom_sf"/>
</dbReference>
<feature type="chain" id="PRO_5022678548" description="Protein kinase domain-containing protein" evidence="3">
    <location>
        <begin position="23"/>
        <end position="614"/>
    </location>
</feature>
<evidence type="ECO:0000313" key="6">
    <source>
        <dbReference type="Proteomes" id="UP000323597"/>
    </source>
</evidence>
<dbReference type="GO" id="GO:0004672">
    <property type="term" value="F:protein kinase activity"/>
    <property type="evidence" value="ECO:0007669"/>
    <property type="project" value="InterPro"/>
</dbReference>
<dbReference type="EMBL" id="CM017646">
    <property type="protein sequence ID" value="TYJ08042.1"/>
    <property type="molecule type" value="Genomic_DNA"/>
</dbReference>
<dbReference type="PROSITE" id="PS50011">
    <property type="entry name" value="PROTEIN_KINASE_DOM"/>
    <property type="match status" value="1"/>
</dbReference>
<evidence type="ECO:0000259" key="4">
    <source>
        <dbReference type="PROSITE" id="PS50011"/>
    </source>
</evidence>
<evidence type="ECO:0000313" key="5">
    <source>
        <dbReference type="EMBL" id="TYJ08042.1"/>
    </source>
</evidence>
<evidence type="ECO:0000256" key="2">
    <source>
        <dbReference type="SAM" id="Phobius"/>
    </source>
</evidence>
<keyword evidence="6" id="KW-1185">Reference proteome</keyword>
<feature type="region of interest" description="Disordered" evidence="1">
    <location>
        <begin position="210"/>
        <end position="229"/>
    </location>
</feature>
<feature type="signal peptide" evidence="3">
    <location>
        <begin position="1"/>
        <end position="22"/>
    </location>
</feature>
<feature type="transmembrane region" description="Helical" evidence="2">
    <location>
        <begin position="237"/>
        <end position="259"/>
    </location>
</feature>
<dbReference type="Gene3D" id="3.80.10.10">
    <property type="entry name" value="Ribonuclease Inhibitor"/>
    <property type="match status" value="1"/>
</dbReference>
<dbReference type="PANTHER" id="PTHR48007">
    <property type="entry name" value="LEUCINE-RICH REPEAT RECEPTOR-LIKE PROTEIN KINASE PXC1"/>
    <property type="match status" value="1"/>
</dbReference>
<dbReference type="InterPro" id="IPR011009">
    <property type="entry name" value="Kinase-like_dom_sf"/>
</dbReference>
<evidence type="ECO:0000256" key="1">
    <source>
        <dbReference type="SAM" id="MobiDB-lite"/>
    </source>
</evidence>
<organism evidence="5 6">
    <name type="scientific">Gossypium mustelinum</name>
    <name type="common">Cotton</name>
    <name type="synonym">Gossypium caicoense</name>
    <dbReference type="NCBI Taxonomy" id="34275"/>
    <lineage>
        <taxon>Eukaryota</taxon>
        <taxon>Viridiplantae</taxon>
        <taxon>Streptophyta</taxon>
        <taxon>Embryophyta</taxon>
        <taxon>Tracheophyta</taxon>
        <taxon>Spermatophyta</taxon>
        <taxon>Magnoliopsida</taxon>
        <taxon>eudicotyledons</taxon>
        <taxon>Gunneridae</taxon>
        <taxon>Pentapetalae</taxon>
        <taxon>rosids</taxon>
        <taxon>malvids</taxon>
        <taxon>Malvales</taxon>
        <taxon>Malvaceae</taxon>
        <taxon>Malvoideae</taxon>
        <taxon>Gossypium</taxon>
    </lineage>
</organism>
<name>A0A5D2X2V1_GOSMU</name>
<dbReference type="Pfam" id="PF07714">
    <property type="entry name" value="PK_Tyr_Ser-Thr"/>
    <property type="match status" value="1"/>
</dbReference>
<dbReference type="AlphaFoldDB" id="A0A5D2X2V1"/>
<keyword evidence="2" id="KW-0812">Transmembrane</keyword>
<feature type="domain" description="Protein kinase" evidence="4">
    <location>
        <begin position="317"/>
        <end position="606"/>
    </location>
</feature>
<keyword evidence="2" id="KW-0472">Membrane</keyword>
<proteinExistence type="predicted"/>
<dbReference type="GO" id="GO:0005524">
    <property type="term" value="F:ATP binding"/>
    <property type="evidence" value="ECO:0007669"/>
    <property type="project" value="InterPro"/>
</dbReference>
<dbReference type="SUPFAM" id="SSF52058">
    <property type="entry name" value="L domain-like"/>
    <property type="match status" value="1"/>
</dbReference>
<gene>
    <name evidence="5" type="ORF">E1A91_A11G047700v1</name>
</gene>
<dbReference type="SUPFAM" id="SSF56112">
    <property type="entry name" value="Protein kinase-like (PK-like)"/>
    <property type="match status" value="1"/>
</dbReference>
<dbReference type="InterPro" id="IPR000719">
    <property type="entry name" value="Prot_kinase_dom"/>
</dbReference>
<keyword evidence="2" id="KW-1133">Transmembrane helix</keyword>
<evidence type="ECO:0000256" key="3">
    <source>
        <dbReference type="SAM" id="SignalP"/>
    </source>
</evidence>
<dbReference type="InterPro" id="IPR046959">
    <property type="entry name" value="PRK1-6/SRF4-like"/>
</dbReference>
<keyword evidence="3" id="KW-0732">Signal</keyword>
<reference evidence="5 6" key="1">
    <citation type="submission" date="2019-07" db="EMBL/GenBank/DDBJ databases">
        <title>WGS assembly of Gossypium mustelinum.</title>
        <authorList>
            <person name="Chen Z.J."/>
            <person name="Sreedasyam A."/>
            <person name="Ando A."/>
            <person name="Song Q."/>
            <person name="De L."/>
            <person name="Hulse-Kemp A."/>
            <person name="Ding M."/>
            <person name="Ye W."/>
            <person name="Kirkbride R."/>
            <person name="Jenkins J."/>
            <person name="Plott C."/>
            <person name="Lovell J."/>
            <person name="Lin Y.-M."/>
            <person name="Vaughn R."/>
            <person name="Liu B."/>
            <person name="Li W."/>
            <person name="Simpson S."/>
            <person name="Scheffler B."/>
            <person name="Saski C."/>
            <person name="Grover C."/>
            <person name="Hu G."/>
            <person name="Conover J."/>
            <person name="Carlson J."/>
            <person name="Shu S."/>
            <person name="Boston L."/>
            <person name="Williams M."/>
            <person name="Peterson D."/>
            <person name="Mcgee K."/>
            <person name="Jones D."/>
            <person name="Wendel J."/>
            <person name="Stelly D."/>
            <person name="Grimwood J."/>
            <person name="Schmutz J."/>
        </authorList>
    </citation>
    <scope>NUCLEOTIDE SEQUENCE [LARGE SCALE GENOMIC DNA]</scope>
    <source>
        <strain evidence="5">1408120.09</strain>
    </source>
</reference>
<dbReference type="Proteomes" id="UP000323597">
    <property type="component" value="Chromosome A11"/>
</dbReference>
<dbReference type="Gene3D" id="3.30.200.20">
    <property type="entry name" value="Phosphorylase Kinase, domain 1"/>
    <property type="match status" value="1"/>
</dbReference>
<protein>
    <recommendedName>
        <fullName evidence="4">Protein kinase domain-containing protein</fullName>
    </recommendedName>
</protein>
<dbReference type="Gene3D" id="1.10.510.10">
    <property type="entry name" value="Transferase(Phosphotransferase) domain 1"/>
    <property type="match status" value="1"/>
</dbReference>